<evidence type="ECO:0000313" key="6">
    <source>
        <dbReference type="EMBL" id="KAL0485180.1"/>
    </source>
</evidence>
<dbReference type="Pfam" id="PF04144">
    <property type="entry name" value="SCAMP"/>
    <property type="match status" value="1"/>
</dbReference>
<dbReference type="GO" id="GO:0055038">
    <property type="term" value="C:recycling endosome membrane"/>
    <property type="evidence" value="ECO:0007669"/>
    <property type="project" value="TreeGrafter"/>
</dbReference>
<keyword evidence="4 5" id="KW-0472">Membrane</keyword>
<accession>A0AAW2Z6T4</accession>
<keyword evidence="7" id="KW-1185">Reference proteome</keyword>
<dbReference type="GO" id="GO:0015031">
    <property type="term" value="P:protein transport"/>
    <property type="evidence" value="ECO:0007669"/>
    <property type="project" value="InterPro"/>
</dbReference>
<feature type="non-terminal residue" evidence="6">
    <location>
        <position position="1"/>
    </location>
</feature>
<sequence length="273" mass="30606">DPEPHSSYTPPTLAPSFVNRSRDEIAEQIRIREEELDRREKDLLIREEMVTGENILPKNWPACKPVLRHDIANDTDAGLSRKVAYAGYTLWILYCIALGLNLIVMIVTVSMPVSGGIKENIQKFQYVVYCLVFLIVVPPANFAVYWQLYKAQVEKTVPRFILFFLGYAVTIIFTLFLVSGWCTPGIYVAILYFPLSSEYGLIVGFVLSIFMAIVWALFTLAFIVVFILNIKLARQHNHSINSAIEFTKKAAVGTAASLTSSAISSSINAQTEV</sequence>
<dbReference type="PANTHER" id="PTHR10687:SF2">
    <property type="entry name" value="SECRETORY CARRIER-ASSOCIATED MEMBRANE PROTEIN"/>
    <property type="match status" value="1"/>
</dbReference>
<evidence type="ECO:0000313" key="7">
    <source>
        <dbReference type="Proteomes" id="UP001431209"/>
    </source>
</evidence>
<keyword evidence="3 5" id="KW-1133">Transmembrane helix</keyword>
<comment type="subcellular location">
    <subcellularLocation>
        <location evidence="1">Membrane</location>
        <topology evidence="1">Multi-pass membrane protein</topology>
    </subcellularLocation>
</comment>
<gene>
    <name evidence="6" type="ORF">AKO1_004318</name>
</gene>
<reference evidence="6 7" key="1">
    <citation type="submission" date="2024-03" db="EMBL/GenBank/DDBJ databases">
        <title>The Acrasis kona genome and developmental transcriptomes reveal deep origins of eukaryotic multicellular pathways.</title>
        <authorList>
            <person name="Sheikh S."/>
            <person name="Fu C.-J."/>
            <person name="Brown M.W."/>
            <person name="Baldauf S.L."/>
        </authorList>
    </citation>
    <scope>NUCLEOTIDE SEQUENCE [LARGE SCALE GENOMIC DNA]</scope>
    <source>
        <strain evidence="6 7">ATCC MYA-3509</strain>
    </source>
</reference>
<evidence type="ECO:0000256" key="4">
    <source>
        <dbReference type="ARBA" id="ARBA00023136"/>
    </source>
</evidence>
<feature type="transmembrane region" description="Helical" evidence="5">
    <location>
        <begin position="126"/>
        <end position="148"/>
    </location>
</feature>
<protein>
    <submittedName>
        <fullName evidence="6">SCAMP6</fullName>
    </submittedName>
</protein>
<dbReference type="AlphaFoldDB" id="A0AAW2Z6T4"/>
<feature type="transmembrane region" description="Helical" evidence="5">
    <location>
        <begin position="199"/>
        <end position="228"/>
    </location>
</feature>
<comment type="caution">
    <text evidence="6">The sequence shown here is derived from an EMBL/GenBank/DDBJ whole genome shotgun (WGS) entry which is preliminary data.</text>
</comment>
<feature type="transmembrane region" description="Helical" evidence="5">
    <location>
        <begin position="91"/>
        <end position="114"/>
    </location>
</feature>
<evidence type="ECO:0000256" key="2">
    <source>
        <dbReference type="ARBA" id="ARBA00022692"/>
    </source>
</evidence>
<dbReference type="EMBL" id="JAOPGA020001113">
    <property type="protein sequence ID" value="KAL0485180.1"/>
    <property type="molecule type" value="Genomic_DNA"/>
</dbReference>
<evidence type="ECO:0000256" key="3">
    <source>
        <dbReference type="ARBA" id="ARBA00022989"/>
    </source>
</evidence>
<name>A0AAW2Z6T4_9EUKA</name>
<proteinExistence type="predicted"/>
<keyword evidence="2 5" id="KW-0812">Transmembrane</keyword>
<feature type="transmembrane region" description="Helical" evidence="5">
    <location>
        <begin position="160"/>
        <end position="193"/>
    </location>
</feature>
<evidence type="ECO:0000256" key="1">
    <source>
        <dbReference type="ARBA" id="ARBA00004141"/>
    </source>
</evidence>
<dbReference type="PANTHER" id="PTHR10687">
    <property type="entry name" value="SECRETORY CARRIER-ASSOCIATED MEMBRANE PROTEIN SCAMP"/>
    <property type="match status" value="1"/>
</dbReference>
<dbReference type="GO" id="GO:0032588">
    <property type="term" value="C:trans-Golgi network membrane"/>
    <property type="evidence" value="ECO:0007669"/>
    <property type="project" value="TreeGrafter"/>
</dbReference>
<evidence type="ECO:0000256" key="5">
    <source>
        <dbReference type="SAM" id="Phobius"/>
    </source>
</evidence>
<organism evidence="6 7">
    <name type="scientific">Acrasis kona</name>
    <dbReference type="NCBI Taxonomy" id="1008807"/>
    <lineage>
        <taxon>Eukaryota</taxon>
        <taxon>Discoba</taxon>
        <taxon>Heterolobosea</taxon>
        <taxon>Tetramitia</taxon>
        <taxon>Eutetramitia</taxon>
        <taxon>Acrasidae</taxon>
        <taxon>Acrasis</taxon>
    </lineage>
</organism>
<dbReference type="InterPro" id="IPR007273">
    <property type="entry name" value="SCAMP"/>
</dbReference>
<dbReference type="Proteomes" id="UP001431209">
    <property type="component" value="Unassembled WGS sequence"/>
</dbReference>